<dbReference type="AlphaFoldDB" id="A0A2U3KWJ5"/>
<keyword evidence="1" id="KW-0812">Transmembrane</keyword>
<feature type="transmembrane region" description="Helical" evidence="1">
    <location>
        <begin position="59"/>
        <end position="80"/>
    </location>
</feature>
<accession>A0A2U3KWJ5</accession>
<dbReference type="CDD" id="cd00198">
    <property type="entry name" value="vWFA"/>
    <property type="match status" value="1"/>
</dbReference>
<proteinExistence type="predicted"/>
<organism evidence="4 5">
    <name type="scientific">Candidatus Desulfosporosinus infrequens</name>
    <dbReference type="NCBI Taxonomy" id="2043169"/>
    <lineage>
        <taxon>Bacteria</taxon>
        <taxon>Bacillati</taxon>
        <taxon>Bacillota</taxon>
        <taxon>Clostridia</taxon>
        <taxon>Eubacteriales</taxon>
        <taxon>Desulfitobacteriaceae</taxon>
        <taxon>Desulfosporosinus</taxon>
    </lineage>
</organism>
<dbReference type="InterPro" id="IPR024163">
    <property type="entry name" value="Aerotolerance_reg_N"/>
</dbReference>
<feature type="domain" description="Aerotolerance regulator N-terminal" evidence="2">
    <location>
        <begin position="1"/>
        <end position="78"/>
    </location>
</feature>
<keyword evidence="1" id="KW-0472">Membrane</keyword>
<protein>
    <recommendedName>
        <fullName evidence="6">VWFA domain-containing protein</fullName>
    </recommendedName>
</protein>
<keyword evidence="1" id="KW-1133">Transmembrane helix</keyword>
<dbReference type="SUPFAM" id="SSF53300">
    <property type="entry name" value="vWA-like"/>
    <property type="match status" value="1"/>
</dbReference>
<dbReference type="Pfam" id="PF07584">
    <property type="entry name" value="BatA"/>
    <property type="match status" value="1"/>
</dbReference>
<dbReference type="PANTHER" id="PTHR37464:SF1">
    <property type="entry name" value="BLL2463 PROTEIN"/>
    <property type="match status" value="1"/>
</dbReference>
<dbReference type="PANTHER" id="PTHR37464">
    <property type="entry name" value="BLL2463 PROTEIN"/>
    <property type="match status" value="1"/>
</dbReference>
<dbReference type="Gene3D" id="3.40.50.410">
    <property type="entry name" value="von Willebrand factor, type A domain"/>
    <property type="match status" value="1"/>
</dbReference>
<sequence length="606" mass="67135">MQFLAPFSLVFLLTIPVIILFYLLKQKKQQQTVSSTLLWQKALADTIAQTPWQKLRRNLLLFIQLLLALLLILAVTRPFFVRDQQAGASFILLVDTSTSMMSKEEGGTRMELAKAEAEKLIKAQSNGTKFTLIGVGPVPEVLVNQGDQQEVLSKLQGMRPGYQEGNLDNTLSLVSALLEKGTMASVIFYSDGGVILPEGPVGVKEFQYKRIGSREDNLAIGAFSWRDGPQGPVALTRIDNYSAEAQEVTVNLLAEGKPLDVQVVKVEPGKPGYLFWPFPKQTSYLEARLMEKDALDVDNTAWLVPHKNDLSKVLLVTEGNSFLEQVLKLNPLLEVHKVKPAGYDEVKDKYDLYVFDGFWPGKPPAGQLLVFNPPASSGLSGEKEGSITEKLQPTPEQPLLDHVSWADVHVAKSKDVILPSGGQALLKSGVQTLLAIGKVDRVRAAIFGFDLHQSDLPLRTAFPILIENLTTWLLPGVNPTETQVKIGTPWELTVRPQVDEVNLYPPDGQKISLAPPFPILKDTDKLSPGLYTLEQVSKGEKELSPIAVNYSSPQESQVKPVVHLMLGKKDLNVEVSTQVVWEFWPWVVLTALLLLALEWWVYLCGH</sequence>
<feature type="transmembrane region" description="Helical" evidence="1">
    <location>
        <begin position="6"/>
        <end position="24"/>
    </location>
</feature>
<evidence type="ECO:0000259" key="3">
    <source>
        <dbReference type="Pfam" id="PF13519"/>
    </source>
</evidence>
<name>A0A2U3KWJ5_9FIRM</name>
<evidence type="ECO:0000313" key="5">
    <source>
        <dbReference type="Proteomes" id="UP000238916"/>
    </source>
</evidence>
<evidence type="ECO:0000256" key="1">
    <source>
        <dbReference type="SAM" id="Phobius"/>
    </source>
</evidence>
<feature type="transmembrane region" description="Helical" evidence="1">
    <location>
        <begin position="583"/>
        <end position="603"/>
    </location>
</feature>
<dbReference type="InterPro" id="IPR036465">
    <property type="entry name" value="vWFA_dom_sf"/>
</dbReference>
<dbReference type="Proteomes" id="UP000238916">
    <property type="component" value="Unassembled WGS sequence"/>
</dbReference>
<feature type="domain" description="VWFA" evidence="3">
    <location>
        <begin position="91"/>
        <end position="192"/>
    </location>
</feature>
<dbReference type="Pfam" id="PF13519">
    <property type="entry name" value="VWA_2"/>
    <property type="match status" value="1"/>
</dbReference>
<dbReference type="EMBL" id="OMOF01000224">
    <property type="protein sequence ID" value="SPF43929.1"/>
    <property type="molecule type" value="Genomic_DNA"/>
</dbReference>
<gene>
    <name evidence="4" type="ORF">SBF1_300014</name>
</gene>
<evidence type="ECO:0000313" key="4">
    <source>
        <dbReference type="EMBL" id="SPF43929.1"/>
    </source>
</evidence>
<dbReference type="OrthoDB" id="9780136at2"/>
<evidence type="ECO:0000259" key="2">
    <source>
        <dbReference type="Pfam" id="PF07584"/>
    </source>
</evidence>
<reference evidence="5" key="1">
    <citation type="submission" date="2018-02" db="EMBL/GenBank/DDBJ databases">
        <authorList>
            <person name="Hausmann B."/>
        </authorList>
    </citation>
    <scope>NUCLEOTIDE SEQUENCE [LARGE SCALE GENOMIC DNA]</scope>
    <source>
        <strain evidence="5">Peat soil MAG SbF1</strain>
    </source>
</reference>
<evidence type="ECO:0008006" key="6">
    <source>
        <dbReference type="Google" id="ProtNLM"/>
    </source>
</evidence>
<dbReference type="InterPro" id="IPR002035">
    <property type="entry name" value="VWF_A"/>
</dbReference>